<accession>A0A1F5FGB8</accession>
<dbReference type="AlphaFoldDB" id="A0A1F5FGB8"/>
<reference evidence="3 4" key="1">
    <citation type="journal article" date="2016" name="Nat. Commun.">
        <title>Thousands of microbial genomes shed light on interconnected biogeochemical processes in an aquifer system.</title>
        <authorList>
            <person name="Anantharaman K."/>
            <person name="Brown C.T."/>
            <person name="Hug L.A."/>
            <person name="Sharon I."/>
            <person name="Castelle C.J."/>
            <person name="Probst A.J."/>
            <person name="Thomas B.C."/>
            <person name="Singh A."/>
            <person name="Wilkins M.J."/>
            <person name="Karaoz U."/>
            <person name="Brodie E.L."/>
            <person name="Williams K.H."/>
            <person name="Hubbard S.S."/>
            <person name="Banfield J.F."/>
        </authorList>
    </citation>
    <scope>NUCLEOTIDE SEQUENCE [LARGE SCALE GENOMIC DNA]</scope>
</reference>
<dbReference type="EMBL" id="MFAF01000028">
    <property type="protein sequence ID" value="OGD78699.1"/>
    <property type="molecule type" value="Genomic_DNA"/>
</dbReference>
<gene>
    <name evidence="3" type="ORF">A2Y64_05560</name>
</gene>
<proteinExistence type="predicted"/>
<dbReference type="Proteomes" id="UP000177187">
    <property type="component" value="Unassembled WGS sequence"/>
</dbReference>
<dbReference type="STRING" id="1817816.A2Y64_05560"/>
<evidence type="ECO:0000259" key="2">
    <source>
        <dbReference type="Pfam" id="PF13472"/>
    </source>
</evidence>
<dbReference type="Pfam" id="PF13472">
    <property type="entry name" value="Lipase_GDSL_2"/>
    <property type="match status" value="1"/>
</dbReference>
<comment type="caution">
    <text evidence="3">The sequence shown here is derived from an EMBL/GenBank/DDBJ whole genome shotgun (WGS) entry which is preliminary data.</text>
</comment>
<feature type="signal peptide" evidence="1">
    <location>
        <begin position="1"/>
        <end position="21"/>
    </location>
</feature>
<dbReference type="Gene3D" id="3.40.50.1110">
    <property type="entry name" value="SGNH hydrolase"/>
    <property type="match status" value="1"/>
</dbReference>
<dbReference type="SUPFAM" id="SSF52266">
    <property type="entry name" value="SGNH hydrolase"/>
    <property type="match status" value="1"/>
</dbReference>
<dbReference type="InterPro" id="IPR013830">
    <property type="entry name" value="SGNH_hydro"/>
</dbReference>
<name>A0A1F5FGB8_9BACT</name>
<sequence length="222" mass="24560">MRNYLLLAVMMCVSCTTTTGAGPSDLTDAVVVFLGASITEAFHYPTYDEFFPDYDFHKVIEFEADKSSVFPQVGAYDPDIVTFKECGAYFDTGGDTDLEAMEGFMQDIADYCENIGAVPVPATTLPIDVGYGGNTQAQLDDIIEFNDWVRDWCADNGWECMDYYTWIADADGQLPRAYHDGDGLHPNQDGYDVLGPHVIPTLEGVELTASDATFGWIKALYR</sequence>
<evidence type="ECO:0000256" key="1">
    <source>
        <dbReference type="SAM" id="SignalP"/>
    </source>
</evidence>
<dbReference type="InterPro" id="IPR036514">
    <property type="entry name" value="SGNH_hydro_sf"/>
</dbReference>
<feature type="domain" description="SGNH hydrolase-type esterase" evidence="2">
    <location>
        <begin position="69"/>
        <end position="192"/>
    </location>
</feature>
<protein>
    <recommendedName>
        <fullName evidence="2">SGNH hydrolase-type esterase domain-containing protein</fullName>
    </recommendedName>
</protein>
<evidence type="ECO:0000313" key="3">
    <source>
        <dbReference type="EMBL" id="OGD78699.1"/>
    </source>
</evidence>
<feature type="chain" id="PRO_5009518576" description="SGNH hydrolase-type esterase domain-containing protein" evidence="1">
    <location>
        <begin position="22"/>
        <end position="222"/>
    </location>
</feature>
<organism evidence="3 4">
    <name type="scientific">Candidatus Coatesbacteria bacterium RBG_13_66_14</name>
    <dbReference type="NCBI Taxonomy" id="1817816"/>
    <lineage>
        <taxon>Bacteria</taxon>
        <taxon>Candidatus Coatesiibacteriota</taxon>
    </lineage>
</organism>
<keyword evidence="1" id="KW-0732">Signal</keyword>
<evidence type="ECO:0000313" key="4">
    <source>
        <dbReference type="Proteomes" id="UP000177187"/>
    </source>
</evidence>